<dbReference type="STRING" id="225345.CLCHR_28360"/>
<name>A0A1V4ILL2_9CLOT</name>
<keyword evidence="2" id="KW-1185">Reference proteome</keyword>
<dbReference type="Pfam" id="PF07875">
    <property type="entry name" value="Coat_F"/>
    <property type="match status" value="1"/>
</dbReference>
<gene>
    <name evidence="1" type="ORF">CLCHR_28360</name>
</gene>
<dbReference type="PANTHER" id="PTHR39183:SF1">
    <property type="entry name" value="SPORE COAT PROTEIN F-LIKE PROTEIN YHCQ"/>
    <property type="match status" value="1"/>
</dbReference>
<dbReference type="EMBL" id="MZGT01000037">
    <property type="protein sequence ID" value="OPJ60710.1"/>
    <property type="molecule type" value="Genomic_DNA"/>
</dbReference>
<dbReference type="Proteomes" id="UP000191056">
    <property type="component" value="Unassembled WGS sequence"/>
</dbReference>
<organism evidence="1 2">
    <name type="scientific">Clostridium chromiireducens</name>
    <dbReference type="NCBI Taxonomy" id="225345"/>
    <lineage>
        <taxon>Bacteria</taxon>
        <taxon>Bacillati</taxon>
        <taxon>Bacillota</taxon>
        <taxon>Clostridia</taxon>
        <taxon>Eubacteriales</taxon>
        <taxon>Clostridiaceae</taxon>
        <taxon>Clostridium</taxon>
    </lineage>
</organism>
<evidence type="ECO:0000313" key="2">
    <source>
        <dbReference type="Proteomes" id="UP000191056"/>
    </source>
</evidence>
<dbReference type="RefSeq" id="WP_079440469.1">
    <property type="nucleotide sequence ID" value="NZ_MZGT01000037.1"/>
</dbReference>
<sequence>MSFLDKLLGNDDTALADKDIVIDMLKDSKFAVTSLSASAAEAVNLELREMLRGQLDKAVTEHFELSDIAVNKGWYPAQDDPMEQLRNEYENSQSLNS</sequence>
<proteinExistence type="predicted"/>
<dbReference type="OrthoDB" id="1910608at2"/>
<comment type="caution">
    <text evidence="1">The sequence shown here is derived from an EMBL/GenBank/DDBJ whole genome shotgun (WGS) entry which is preliminary data.</text>
</comment>
<dbReference type="InterPro" id="IPR012851">
    <property type="entry name" value="Spore_coat_CotF-like"/>
</dbReference>
<protein>
    <submittedName>
        <fullName evidence="1">Coat F domain protein</fullName>
    </submittedName>
</protein>
<reference evidence="1 2" key="1">
    <citation type="submission" date="2017-03" db="EMBL/GenBank/DDBJ databases">
        <title>Genome sequence of Clostridium chromiireducens DSM 23318.</title>
        <authorList>
            <person name="Poehlein A."/>
            <person name="Daniel R."/>
        </authorList>
    </citation>
    <scope>NUCLEOTIDE SEQUENCE [LARGE SCALE GENOMIC DNA]</scope>
    <source>
        <strain evidence="1 2">DSM 23318</strain>
    </source>
</reference>
<dbReference type="AlphaFoldDB" id="A0A1V4ILL2"/>
<evidence type="ECO:0000313" key="1">
    <source>
        <dbReference type="EMBL" id="OPJ60710.1"/>
    </source>
</evidence>
<dbReference type="PANTHER" id="PTHR39183">
    <property type="entry name" value="SPORE COAT PROTEIN F-LIKE PROTEIN YHCQ"/>
    <property type="match status" value="1"/>
</dbReference>
<accession>A0A1V4ILL2</accession>